<organism evidence="1 2">
    <name type="scientific">Sipha flava</name>
    <name type="common">yellow sugarcane aphid</name>
    <dbReference type="NCBI Taxonomy" id="143950"/>
    <lineage>
        <taxon>Eukaryota</taxon>
        <taxon>Metazoa</taxon>
        <taxon>Ecdysozoa</taxon>
        <taxon>Arthropoda</taxon>
        <taxon>Hexapoda</taxon>
        <taxon>Insecta</taxon>
        <taxon>Pterygota</taxon>
        <taxon>Neoptera</taxon>
        <taxon>Paraneoptera</taxon>
        <taxon>Hemiptera</taxon>
        <taxon>Sternorrhyncha</taxon>
        <taxon>Aphidomorpha</taxon>
        <taxon>Aphidoidea</taxon>
        <taxon>Aphididae</taxon>
        <taxon>Sipha</taxon>
    </lineage>
</organism>
<name>A0A8B8G2E9_9HEMI</name>
<proteinExistence type="predicted"/>
<dbReference type="GeneID" id="112688447"/>
<reference evidence="2" key="1">
    <citation type="submission" date="2025-08" db="UniProtKB">
        <authorList>
            <consortium name="RefSeq"/>
        </authorList>
    </citation>
    <scope>IDENTIFICATION</scope>
    <source>
        <tissue evidence="2">Whole body</tissue>
    </source>
</reference>
<sequence length="178" mass="19440">MKCPLPSPSLPEIQSTAFKWPHVTSYFEVSYVDGCTKASPATSDVASGDETVYVDGSAQADVVMCHVASAVDVGYVNGIARTYNIVVQKRTMRMADEMAQMVDVDKAVRVPAAQPPTAPGTYGPLVPLGTELSPSKSEIQESTLNRSHKYWKLRLSLFSKFDEGIMLDPVCTPFAQRY</sequence>
<dbReference type="Proteomes" id="UP000694846">
    <property type="component" value="Unplaced"/>
</dbReference>
<evidence type="ECO:0000313" key="1">
    <source>
        <dbReference type="Proteomes" id="UP000694846"/>
    </source>
</evidence>
<protein>
    <submittedName>
        <fullName evidence="2">Uncharacterized protein LOC112688447</fullName>
    </submittedName>
</protein>
<dbReference type="AlphaFoldDB" id="A0A8B8G2E9"/>
<evidence type="ECO:0000313" key="2">
    <source>
        <dbReference type="RefSeq" id="XP_025417409.1"/>
    </source>
</evidence>
<keyword evidence="1" id="KW-1185">Reference proteome</keyword>
<accession>A0A8B8G2E9</accession>
<dbReference type="RefSeq" id="XP_025417409.1">
    <property type="nucleotide sequence ID" value="XM_025561624.1"/>
</dbReference>
<gene>
    <name evidence="2" type="primary">LOC112688447</name>
</gene>